<organism evidence="3 4">
    <name type="scientific">Saltatorellus ferox</name>
    <dbReference type="NCBI Taxonomy" id="2528018"/>
    <lineage>
        <taxon>Bacteria</taxon>
        <taxon>Pseudomonadati</taxon>
        <taxon>Planctomycetota</taxon>
        <taxon>Planctomycetia</taxon>
        <taxon>Planctomycetia incertae sedis</taxon>
        <taxon>Saltatorellus</taxon>
    </lineage>
</organism>
<keyword evidence="4" id="KW-1185">Reference proteome</keyword>
<keyword evidence="1" id="KW-0853">WD repeat</keyword>
<dbReference type="OrthoDB" id="230341at2"/>
<dbReference type="Proteomes" id="UP000320390">
    <property type="component" value="Chromosome"/>
</dbReference>
<reference evidence="3 4" key="1">
    <citation type="submission" date="2019-02" db="EMBL/GenBank/DDBJ databases">
        <title>Deep-cultivation of Planctomycetes and their phenomic and genomic characterization uncovers novel biology.</title>
        <authorList>
            <person name="Wiegand S."/>
            <person name="Jogler M."/>
            <person name="Boedeker C."/>
            <person name="Pinto D."/>
            <person name="Vollmers J."/>
            <person name="Rivas-Marin E."/>
            <person name="Kohn T."/>
            <person name="Peeters S.H."/>
            <person name="Heuer A."/>
            <person name="Rast P."/>
            <person name="Oberbeckmann S."/>
            <person name="Bunk B."/>
            <person name="Jeske O."/>
            <person name="Meyerdierks A."/>
            <person name="Storesund J.E."/>
            <person name="Kallscheuer N."/>
            <person name="Luecker S."/>
            <person name="Lage O.M."/>
            <person name="Pohl T."/>
            <person name="Merkel B.J."/>
            <person name="Hornburger P."/>
            <person name="Mueller R.-W."/>
            <person name="Bruemmer F."/>
            <person name="Labrenz M."/>
            <person name="Spormann A.M."/>
            <person name="Op den Camp H."/>
            <person name="Overmann J."/>
            <person name="Amann R."/>
            <person name="Jetten M.S.M."/>
            <person name="Mascher T."/>
            <person name="Medema M.H."/>
            <person name="Devos D.P."/>
            <person name="Kaster A.-K."/>
            <person name="Ovreas L."/>
            <person name="Rohde M."/>
            <person name="Galperin M.Y."/>
            <person name="Jogler C."/>
        </authorList>
    </citation>
    <scope>NUCLEOTIDE SEQUENCE [LARGE SCALE GENOMIC DNA]</scope>
    <source>
        <strain evidence="3 4">Poly30</strain>
    </source>
</reference>
<dbReference type="SMART" id="SM00320">
    <property type="entry name" value="WD40"/>
    <property type="match status" value="3"/>
</dbReference>
<dbReference type="PROSITE" id="PS50294">
    <property type="entry name" value="WD_REPEATS_REGION"/>
    <property type="match status" value="1"/>
</dbReference>
<gene>
    <name evidence="3" type="ORF">Poly30_41740</name>
</gene>
<evidence type="ECO:0000313" key="3">
    <source>
        <dbReference type="EMBL" id="QDV08621.1"/>
    </source>
</evidence>
<dbReference type="PANTHER" id="PTHR19879">
    <property type="entry name" value="TRANSCRIPTION INITIATION FACTOR TFIID"/>
    <property type="match status" value="1"/>
</dbReference>
<evidence type="ECO:0000313" key="4">
    <source>
        <dbReference type="Proteomes" id="UP000320390"/>
    </source>
</evidence>
<dbReference type="InterPro" id="IPR011047">
    <property type="entry name" value="Quinoprotein_ADH-like_sf"/>
</dbReference>
<dbReference type="InterPro" id="IPR001680">
    <property type="entry name" value="WD40_rpt"/>
</dbReference>
<dbReference type="Gene3D" id="2.130.10.10">
    <property type="entry name" value="YVTN repeat-like/Quinoprotein amine dehydrogenase"/>
    <property type="match status" value="1"/>
</dbReference>
<dbReference type="EMBL" id="CP036434">
    <property type="protein sequence ID" value="QDV08621.1"/>
    <property type="molecule type" value="Genomic_DNA"/>
</dbReference>
<sequence length="429" mass="45799">MKHAVAAMPHRLPGTRGWIARSLAACTLLLAACSTESGVETEESFELPLFHSIDSGTRDARNASSTFVVHFHEDHLYTLSDRVQRWDWMTGAEVPLDGADTSENGPTGGGQLHFSSKDGLVGRSQGGRVYPGAATDQPLLTAEGTGYLNVTYVEGYDQFAAYDATALMFHDRATGKLALRMPVEAGITKAVGGKRSYVTALPDFRIVVWPVEPDGQGLVLSGHRGKVIEMVYSADETRLASADSTGLVLVWELAGGTEVQRFEIEVSQAVPAASLAFFPDGATLAGNGKGGDIHFWSVDTGERISTFRATHRGIIDIDISDDGTLLAVGTSWTGRYDKNRITAKENFFEDPNLLSSGGTLVFGVTSVPVARTPATNGADATPDASNGAEPQRPARKSDSRDPAPRAAEDPPRDEHGESAVGGRREARLE</sequence>
<feature type="compositionally biased region" description="Basic and acidic residues" evidence="2">
    <location>
        <begin position="395"/>
        <end position="429"/>
    </location>
</feature>
<dbReference type="PROSITE" id="PS50082">
    <property type="entry name" value="WD_REPEATS_2"/>
    <property type="match status" value="1"/>
</dbReference>
<dbReference type="SUPFAM" id="SSF50998">
    <property type="entry name" value="Quinoprotein alcohol dehydrogenase-like"/>
    <property type="match status" value="1"/>
</dbReference>
<dbReference type="AlphaFoldDB" id="A0A518EX32"/>
<dbReference type="PANTHER" id="PTHR19879:SF9">
    <property type="entry name" value="TRANSCRIPTION INITIATION FACTOR TFIID SUBUNIT 5"/>
    <property type="match status" value="1"/>
</dbReference>
<evidence type="ECO:0000256" key="1">
    <source>
        <dbReference type="PROSITE-ProRule" id="PRU00221"/>
    </source>
</evidence>
<accession>A0A518EX32</accession>
<feature type="region of interest" description="Disordered" evidence="2">
    <location>
        <begin position="373"/>
        <end position="429"/>
    </location>
</feature>
<dbReference type="PROSITE" id="PS51257">
    <property type="entry name" value="PROKAR_LIPOPROTEIN"/>
    <property type="match status" value="1"/>
</dbReference>
<dbReference type="RefSeq" id="WP_145201618.1">
    <property type="nucleotide sequence ID" value="NZ_CP036434.1"/>
</dbReference>
<protein>
    <submittedName>
        <fullName evidence="3">Uncharacterized protein</fullName>
    </submittedName>
</protein>
<name>A0A518EX32_9BACT</name>
<evidence type="ECO:0000256" key="2">
    <source>
        <dbReference type="SAM" id="MobiDB-lite"/>
    </source>
</evidence>
<feature type="repeat" description="WD" evidence="1">
    <location>
        <begin position="220"/>
        <end position="261"/>
    </location>
</feature>
<dbReference type="InterPro" id="IPR015943">
    <property type="entry name" value="WD40/YVTN_repeat-like_dom_sf"/>
</dbReference>
<proteinExistence type="predicted"/>